<name>A0A4C1VAX5_EUMVA</name>
<sequence length="307" mass="34606">MDSGFGHKAPGLDMVLTMPGAAVRTIIAFAHSYLVYEGDGGNLFDNRHAATLPRPNSALILHGALQMHRIAAAASSPSPSAPEPESVQHFLIIKNSDENDEDIHRYLLAIARRYRQDTGSSQYKVEAHTVSLCTHVAAVLWYLGYKRHDEEKKRTIDFGGYIADATPSHWSESGLVVYEIIIKKQESYGKIKLADLYSLASIERLDIKPLQLLLSSASRRSPMTVADDLARRGSCGFDLSDQSIRSCGFACVKVEQFFAYDYWSLLSSTFKGRLNLTLIWYRNPEKNRDRDEERERDLIAKKWVPPR</sequence>
<gene>
    <name evidence="1" type="ORF">EVAR_20659_1</name>
</gene>
<keyword evidence="2" id="KW-1185">Reference proteome</keyword>
<dbReference type="EMBL" id="BGZK01000309">
    <property type="protein sequence ID" value="GBP35803.1"/>
    <property type="molecule type" value="Genomic_DNA"/>
</dbReference>
<comment type="caution">
    <text evidence="1">The sequence shown here is derived from an EMBL/GenBank/DDBJ whole genome shotgun (WGS) entry which is preliminary data.</text>
</comment>
<evidence type="ECO:0000313" key="1">
    <source>
        <dbReference type="EMBL" id="GBP35803.1"/>
    </source>
</evidence>
<accession>A0A4C1VAX5</accession>
<dbReference type="Proteomes" id="UP000299102">
    <property type="component" value="Unassembled WGS sequence"/>
</dbReference>
<protein>
    <submittedName>
        <fullName evidence="1">Uncharacterized protein</fullName>
    </submittedName>
</protein>
<reference evidence="1 2" key="1">
    <citation type="journal article" date="2019" name="Commun. Biol.">
        <title>The bagworm genome reveals a unique fibroin gene that provides high tensile strength.</title>
        <authorList>
            <person name="Kono N."/>
            <person name="Nakamura H."/>
            <person name="Ohtoshi R."/>
            <person name="Tomita M."/>
            <person name="Numata K."/>
            <person name="Arakawa K."/>
        </authorList>
    </citation>
    <scope>NUCLEOTIDE SEQUENCE [LARGE SCALE GENOMIC DNA]</scope>
</reference>
<proteinExistence type="predicted"/>
<organism evidence="1 2">
    <name type="scientific">Eumeta variegata</name>
    <name type="common">Bagworm moth</name>
    <name type="synonym">Eumeta japonica</name>
    <dbReference type="NCBI Taxonomy" id="151549"/>
    <lineage>
        <taxon>Eukaryota</taxon>
        <taxon>Metazoa</taxon>
        <taxon>Ecdysozoa</taxon>
        <taxon>Arthropoda</taxon>
        <taxon>Hexapoda</taxon>
        <taxon>Insecta</taxon>
        <taxon>Pterygota</taxon>
        <taxon>Neoptera</taxon>
        <taxon>Endopterygota</taxon>
        <taxon>Lepidoptera</taxon>
        <taxon>Glossata</taxon>
        <taxon>Ditrysia</taxon>
        <taxon>Tineoidea</taxon>
        <taxon>Psychidae</taxon>
        <taxon>Oiketicinae</taxon>
        <taxon>Eumeta</taxon>
    </lineage>
</organism>
<evidence type="ECO:0000313" key="2">
    <source>
        <dbReference type="Proteomes" id="UP000299102"/>
    </source>
</evidence>
<dbReference type="AlphaFoldDB" id="A0A4C1VAX5"/>